<reference evidence="1 2" key="1">
    <citation type="submission" date="2020-02" db="EMBL/GenBank/DDBJ databases">
        <authorList>
            <person name="Ferguson B K."/>
        </authorList>
    </citation>
    <scope>NUCLEOTIDE SEQUENCE [LARGE SCALE GENOMIC DNA]</scope>
</reference>
<dbReference type="InterPro" id="IPR029055">
    <property type="entry name" value="Ntn_hydrolases_N"/>
</dbReference>
<sequence length="103" mass="11492">MDVLSTAPGAGSSERRKDKYEVHIKKSADFFKHTTFIGNVDMLGLSFEEDIVATGLGLYIAVPMMREAKEARGNQPLDKAGAVEILKKCLEVLFYRDCLSHDR</sequence>
<organism evidence="1 2">
    <name type="scientific">Nesidiocoris tenuis</name>
    <dbReference type="NCBI Taxonomy" id="355587"/>
    <lineage>
        <taxon>Eukaryota</taxon>
        <taxon>Metazoa</taxon>
        <taxon>Ecdysozoa</taxon>
        <taxon>Arthropoda</taxon>
        <taxon>Hexapoda</taxon>
        <taxon>Insecta</taxon>
        <taxon>Pterygota</taxon>
        <taxon>Neoptera</taxon>
        <taxon>Paraneoptera</taxon>
        <taxon>Hemiptera</taxon>
        <taxon>Heteroptera</taxon>
        <taxon>Panheteroptera</taxon>
        <taxon>Cimicomorpha</taxon>
        <taxon>Miridae</taxon>
        <taxon>Dicyphina</taxon>
        <taxon>Nesidiocoris</taxon>
    </lineage>
</organism>
<gene>
    <name evidence="1" type="ORF">NTEN_LOCUS4766</name>
</gene>
<protein>
    <submittedName>
        <fullName evidence="1">Uncharacterized protein</fullName>
    </submittedName>
</protein>
<dbReference type="AlphaFoldDB" id="A0A6H5G9H6"/>
<dbReference type="GO" id="GO:0051603">
    <property type="term" value="P:proteolysis involved in protein catabolic process"/>
    <property type="evidence" value="ECO:0007669"/>
    <property type="project" value="InterPro"/>
</dbReference>
<keyword evidence="2" id="KW-1185">Reference proteome</keyword>
<proteinExistence type="predicted"/>
<dbReference type="Pfam" id="PF00227">
    <property type="entry name" value="Proteasome"/>
    <property type="match status" value="1"/>
</dbReference>
<dbReference type="Gene3D" id="3.60.20.10">
    <property type="entry name" value="Glutamine Phosphoribosylpyrophosphate, subunit 1, domain 1"/>
    <property type="match status" value="1"/>
</dbReference>
<dbReference type="SUPFAM" id="SSF56235">
    <property type="entry name" value="N-terminal nucleophile aminohydrolases (Ntn hydrolases)"/>
    <property type="match status" value="1"/>
</dbReference>
<dbReference type="Proteomes" id="UP000479000">
    <property type="component" value="Unassembled WGS sequence"/>
</dbReference>
<dbReference type="GO" id="GO:0005839">
    <property type="term" value="C:proteasome core complex"/>
    <property type="evidence" value="ECO:0007669"/>
    <property type="project" value="InterPro"/>
</dbReference>
<accession>A0A6H5G9H6</accession>
<name>A0A6H5G9H6_9HEMI</name>
<dbReference type="InterPro" id="IPR001353">
    <property type="entry name" value="Proteasome_sua/b"/>
</dbReference>
<evidence type="ECO:0000313" key="2">
    <source>
        <dbReference type="Proteomes" id="UP000479000"/>
    </source>
</evidence>
<feature type="non-terminal residue" evidence="1">
    <location>
        <position position="103"/>
    </location>
</feature>
<dbReference type="OrthoDB" id="7854943at2759"/>
<dbReference type="EMBL" id="CADCXU010007122">
    <property type="protein sequence ID" value="CAA9998483.1"/>
    <property type="molecule type" value="Genomic_DNA"/>
</dbReference>
<evidence type="ECO:0000313" key="1">
    <source>
        <dbReference type="EMBL" id="CAA9998483.1"/>
    </source>
</evidence>